<comment type="caution">
    <text evidence="1">The sequence shown here is derived from an EMBL/GenBank/DDBJ whole genome shotgun (WGS) entry which is preliminary data.</text>
</comment>
<protein>
    <submittedName>
        <fullName evidence="1">Uncharacterized protein</fullName>
    </submittedName>
</protein>
<dbReference type="OrthoDB" id="8445504at2"/>
<keyword evidence="2" id="KW-1185">Reference proteome</keyword>
<organism evidence="1 2">
    <name type="scientific">Phyllobacterium endophyticum</name>
    <dbReference type="NCBI Taxonomy" id="1149773"/>
    <lineage>
        <taxon>Bacteria</taxon>
        <taxon>Pseudomonadati</taxon>
        <taxon>Pseudomonadota</taxon>
        <taxon>Alphaproteobacteria</taxon>
        <taxon>Hyphomicrobiales</taxon>
        <taxon>Phyllobacteriaceae</taxon>
        <taxon>Phyllobacterium</taxon>
    </lineage>
</organism>
<dbReference type="RefSeq" id="WP_106719534.1">
    <property type="nucleotide sequence ID" value="NZ_JACHXT010000003.1"/>
</dbReference>
<dbReference type="EMBL" id="PGGN01000008">
    <property type="protein sequence ID" value="PSH54629.1"/>
    <property type="molecule type" value="Genomic_DNA"/>
</dbReference>
<accession>A0A2P7AK94</accession>
<dbReference type="AlphaFoldDB" id="A0A2P7AK94"/>
<proteinExistence type="predicted"/>
<name>A0A2P7AK94_9HYPH</name>
<dbReference type="Proteomes" id="UP000241158">
    <property type="component" value="Unassembled WGS sequence"/>
</dbReference>
<evidence type="ECO:0000313" key="1">
    <source>
        <dbReference type="EMBL" id="PSH54629.1"/>
    </source>
</evidence>
<evidence type="ECO:0000313" key="2">
    <source>
        <dbReference type="Proteomes" id="UP000241158"/>
    </source>
</evidence>
<reference evidence="2" key="1">
    <citation type="submission" date="2017-11" db="EMBL/GenBank/DDBJ databases">
        <authorList>
            <person name="Kuznetsova I."/>
            <person name="Sazanova A."/>
            <person name="Chirak E."/>
            <person name="Safronova V."/>
            <person name="Willems A."/>
        </authorList>
    </citation>
    <scope>NUCLEOTIDE SEQUENCE [LARGE SCALE GENOMIC DNA]</scope>
    <source>
        <strain evidence="2">PEPV15</strain>
    </source>
</reference>
<gene>
    <name evidence="1" type="ORF">CU100_25975</name>
</gene>
<sequence length="92" mass="10749">MRDLNRRIVERLHFLHQMKTYDAMLQFRVGDRVAFDDRDGEAVFGTLIRYNRKSVTVHGDDGRHWNVSPGLLRKAEMPGRAKAPNLIDFPKK</sequence>